<keyword evidence="1" id="KW-0472">Membrane</keyword>
<dbReference type="SUPFAM" id="SSF81324">
    <property type="entry name" value="Voltage-gated potassium channels"/>
    <property type="match status" value="1"/>
</dbReference>
<keyword evidence="4" id="KW-1185">Reference proteome</keyword>
<feature type="transmembrane region" description="Helical" evidence="1">
    <location>
        <begin position="237"/>
        <end position="258"/>
    </location>
</feature>
<dbReference type="PANTHER" id="PTHR43833:SF11">
    <property type="entry name" value="VOLTAGE-GATED POTASSIUM CHANNEL KCH"/>
    <property type="match status" value="1"/>
</dbReference>
<dbReference type="Gene3D" id="1.10.287.70">
    <property type="match status" value="1"/>
</dbReference>
<dbReference type="RefSeq" id="WP_014276833.1">
    <property type="nucleotide sequence ID" value="NZ_BIMW01000112.1"/>
</dbReference>
<dbReference type="Proteomes" id="UP000326169">
    <property type="component" value="Unassembled WGS sequence"/>
</dbReference>
<dbReference type="EMBL" id="BIMW01000112">
    <property type="protein sequence ID" value="GCE94913.1"/>
    <property type="molecule type" value="Genomic_DNA"/>
</dbReference>
<keyword evidence="1" id="KW-1133">Transmembrane helix</keyword>
<sequence>MKPRIIVCNLGRTGYKIFCLLRQQGAIVVGVNEQPVKGEGSDVVVGSFRAASTLLAAGIQSAHALVLAGNDDATNLAILMQARILNPQIRIISRLFNTNLGQSLDRILPDHTTMSVSALAAPVFTFAALGSRAIGQLRLFNQTWPIHEEFIDPEHPWVGKSLHDLWCDRDRMLIYYIPNNSHLDLVSAVIEGQKLDVGDRLIIATKPSIRTQRFSLYQRGMKFINSLKKFQQHGKKALLITLVLMLTIFLATLTYVSINLDNSLVDSLYFSVGMITGAGGNEKVAENAPDSIKIFTAIMMLVGAGVIGVCYALLNDFVLGTRLTEYLNATRVPQRNHYIICGLGGIGVLIAEQLHRSGYEVVVIDRDPNCRFISTVRSLRIPFVEGDASLSSVLDSVNVRQAEALLAVTSDDTANLEIALSARAIAPHLRMIVRNQDPQFGLMVQQVFDFETVLSPTEIATPAFAAAAIGGRILGNGITADSLWVALATLITANHPFCGQRVRDVATRVDFVPLYIETNSQTIHSWKLLDSLLNPGDVLYLTLPAHRLQQLWHPLSINRLPGNLSPTEKATSDR</sequence>
<keyword evidence="1" id="KW-0812">Transmembrane</keyword>
<evidence type="ECO:0000313" key="3">
    <source>
        <dbReference type="EMBL" id="GCE94913.1"/>
    </source>
</evidence>
<feature type="domain" description="RCK N-terminal" evidence="2">
    <location>
        <begin position="335"/>
        <end position="454"/>
    </location>
</feature>
<gene>
    <name evidence="3" type="ORF">NIES46_29730</name>
</gene>
<dbReference type="InterPro" id="IPR050721">
    <property type="entry name" value="Trk_Ktr_HKT_K-transport"/>
</dbReference>
<protein>
    <recommendedName>
        <fullName evidence="2">RCK N-terminal domain-containing protein</fullName>
    </recommendedName>
</protein>
<dbReference type="InterPro" id="IPR003148">
    <property type="entry name" value="RCK_N"/>
</dbReference>
<name>A0A5M3T5D1_LIMPL</name>
<dbReference type="PANTHER" id="PTHR43833">
    <property type="entry name" value="POTASSIUM CHANNEL PROTEIN 2-RELATED-RELATED"/>
    <property type="match status" value="1"/>
</dbReference>
<dbReference type="SUPFAM" id="SSF51735">
    <property type="entry name" value="NAD(P)-binding Rossmann-fold domains"/>
    <property type="match status" value="2"/>
</dbReference>
<dbReference type="GeneID" id="301683788"/>
<comment type="caution">
    <text evidence="3">The sequence shown here is derived from an EMBL/GenBank/DDBJ whole genome shotgun (WGS) entry which is preliminary data.</text>
</comment>
<dbReference type="Gene3D" id="3.40.50.720">
    <property type="entry name" value="NAD(P)-binding Rossmann-like Domain"/>
    <property type="match status" value="2"/>
</dbReference>
<dbReference type="InterPro" id="IPR036291">
    <property type="entry name" value="NAD(P)-bd_dom_sf"/>
</dbReference>
<accession>A0A5M3T5D1</accession>
<evidence type="ECO:0000259" key="2">
    <source>
        <dbReference type="PROSITE" id="PS51201"/>
    </source>
</evidence>
<evidence type="ECO:0000256" key="1">
    <source>
        <dbReference type="SAM" id="Phobius"/>
    </source>
</evidence>
<proteinExistence type="predicted"/>
<organism evidence="3 4">
    <name type="scientific">Limnospira platensis NIES-46</name>
    <dbReference type="NCBI Taxonomy" id="1236695"/>
    <lineage>
        <taxon>Bacteria</taxon>
        <taxon>Bacillati</taxon>
        <taxon>Cyanobacteriota</taxon>
        <taxon>Cyanophyceae</taxon>
        <taxon>Oscillatoriophycideae</taxon>
        <taxon>Oscillatoriales</taxon>
        <taxon>Sirenicapillariaceae</taxon>
        <taxon>Limnospira</taxon>
    </lineage>
</organism>
<feature type="transmembrane region" description="Helical" evidence="1">
    <location>
        <begin position="294"/>
        <end position="314"/>
    </location>
</feature>
<evidence type="ECO:0000313" key="4">
    <source>
        <dbReference type="Proteomes" id="UP000326169"/>
    </source>
</evidence>
<reference evidence="3 4" key="1">
    <citation type="journal article" date="2019" name="J Genomics">
        <title>The Draft Genome of a Hydrogen-producing Cyanobacterium, Arthrospira platensis NIES-46.</title>
        <authorList>
            <person name="Suzuki S."/>
            <person name="Yamaguchi H."/>
            <person name="Kawachi M."/>
        </authorList>
    </citation>
    <scope>NUCLEOTIDE SEQUENCE [LARGE SCALE GENOMIC DNA]</scope>
    <source>
        <strain evidence="3 4">NIES-46</strain>
    </source>
</reference>
<dbReference type="Pfam" id="PF02254">
    <property type="entry name" value="TrkA_N"/>
    <property type="match status" value="2"/>
</dbReference>
<dbReference type="PROSITE" id="PS51201">
    <property type="entry name" value="RCK_N"/>
    <property type="match status" value="1"/>
</dbReference>